<reference evidence="2" key="1">
    <citation type="submission" date="2023-04" db="EMBL/GenBank/DDBJ databases">
        <authorList>
            <consortium name="ELIXIR-Norway"/>
        </authorList>
    </citation>
    <scope>NUCLEOTIDE SEQUENCE [LARGE SCALE GENOMIC DNA]</scope>
</reference>
<feature type="compositionally biased region" description="Basic and acidic residues" evidence="1">
    <location>
        <begin position="78"/>
        <end position="98"/>
    </location>
</feature>
<protein>
    <submittedName>
        <fullName evidence="2">Uncharacterized protein</fullName>
    </submittedName>
</protein>
<organism evidence="2 3">
    <name type="scientific">Rangifer tarandus platyrhynchus</name>
    <name type="common">Svalbard reindeer</name>
    <dbReference type="NCBI Taxonomy" id="3082113"/>
    <lineage>
        <taxon>Eukaryota</taxon>
        <taxon>Metazoa</taxon>
        <taxon>Chordata</taxon>
        <taxon>Craniata</taxon>
        <taxon>Vertebrata</taxon>
        <taxon>Euteleostomi</taxon>
        <taxon>Mammalia</taxon>
        <taxon>Eutheria</taxon>
        <taxon>Laurasiatheria</taxon>
        <taxon>Artiodactyla</taxon>
        <taxon>Ruminantia</taxon>
        <taxon>Pecora</taxon>
        <taxon>Cervidae</taxon>
        <taxon>Odocoileinae</taxon>
        <taxon>Rangifer</taxon>
    </lineage>
</organism>
<accession>A0ABN8ZYD0</accession>
<evidence type="ECO:0000313" key="2">
    <source>
        <dbReference type="EMBL" id="CAI9178935.1"/>
    </source>
</evidence>
<feature type="compositionally biased region" description="Basic and acidic residues" evidence="1">
    <location>
        <begin position="132"/>
        <end position="149"/>
    </location>
</feature>
<feature type="region of interest" description="Disordered" evidence="1">
    <location>
        <begin position="132"/>
        <end position="169"/>
    </location>
</feature>
<evidence type="ECO:0000256" key="1">
    <source>
        <dbReference type="SAM" id="MobiDB-lite"/>
    </source>
</evidence>
<evidence type="ECO:0000313" key="3">
    <source>
        <dbReference type="Proteomes" id="UP001176941"/>
    </source>
</evidence>
<name>A0ABN8ZYD0_RANTA</name>
<dbReference type="Proteomes" id="UP001176941">
    <property type="component" value="Chromosome 8"/>
</dbReference>
<keyword evidence="3" id="KW-1185">Reference proteome</keyword>
<gene>
    <name evidence="2" type="ORF">MRATA1EN1_LOCUS27897</name>
</gene>
<dbReference type="EMBL" id="OX459944">
    <property type="protein sequence ID" value="CAI9178935.1"/>
    <property type="molecule type" value="Genomic_DNA"/>
</dbReference>
<sequence>MSRQCFEHSEHLKSCISYLQARTPAAGQPYRKPCVAAPACLSSPLELGRAPSATEQAPSLHRPSEDGRPTAQPCTRARLPETREQSLHRREGRQRGAPRDVFTLTDGSQQRELRLLLIISCLLPRLQRTGALRDARPSQETHNLPERRKQQALPTGSALRLPPPPTRGVRTSVCAAHPFSKHLVFPKVFRVQRKGGGGA</sequence>
<feature type="region of interest" description="Disordered" evidence="1">
    <location>
        <begin position="49"/>
        <end position="101"/>
    </location>
</feature>
<proteinExistence type="predicted"/>